<dbReference type="SMART" id="SM00710">
    <property type="entry name" value="PbH1"/>
    <property type="match status" value="7"/>
</dbReference>
<evidence type="ECO:0008006" key="5">
    <source>
        <dbReference type="Google" id="ProtNLM"/>
    </source>
</evidence>
<name>A0A318HPS7_9BACT</name>
<dbReference type="InterPro" id="IPR012334">
    <property type="entry name" value="Pectin_lyas_fold"/>
</dbReference>
<dbReference type="EMBL" id="QJJX01000044">
    <property type="protein sequence ID" value="PXX18954.1"/>
    <property type="molecule type" value="Genomic_DNA"/>
</dbReference>
<dbReference type="Proteomes" id="UP000248314">
    <property type="component" value="Unassembled WGS sequence"/>
</dbReference>
<comment type="caution">
    <text evidence="3">The sequence shown here is derived from an EMBL/GenBank/DDBJ whole genome shotgun (WGS) entry which is preliminary data.</text>
</comment>
<dbReference type="SUPFAM" id="SSF51126">
    <property type="entry name" value="Pectin lyase-like"/>
    <property type="match status" value="1"/>
</dbReference>
<organism evidence="3 4">
    <name type="scientific">Hoylesella shahii DSM 15611 = JCM 12083</name>
    <dbReference type="NCBI Taxonomy" id="1122991"/>
    <lineage>
        <taxon>Bacteria</taxon>
        <taxon>Pseudomonadati</taxon>
        <taxon>Bacteroidota</taxon>
        <taxon>Bacteroidia</taxon>
        <taxon>Bacteroidales</taxon>
        <taxon>Prevotellaceae</taxon>
        <taxon>Hoylesella</taxon>
    </lineage>
</organism>
<evidence type="ECO:0000256" key="2">
    <source>
        <dbReference type="SAM" id="SignalP"/>
    </source>
</evidence>
<dbReference type="OrthoDB" id="975232at2"/>
<proteinExistence type="predicted"/>
<sequence length="1404" mass="151287">MKQHQLNVLLCALILFAISPLMALANNEDVLMELTPKRVEVGETPINFYDDGGPNGQTSPEFKEGKTSSVTFVPTITGKKVQVDFSKVDIFEGSQYKQFIEVYDGTEVRADRLLATVRKGTTPLLKATNAEGALTVVFGSTTAFPSNGFQAVVSLFVPQAMQFSEVVTSSMQDHTLAAGDSLQPLLAFSIRTTETEPALALHALTVNNSGPITGLRLYQSTSENDLSTAHCIAKAKVSSQQTVLNVTNKPALRMGNNFYFIACDVSEEAENGNTVSVSLTQVALSDAQHALNATLLTGDRLVENIIYATEGTQIKRVNGELTLKSKSNTYNDNYEGGNQNRIVSFKPLHQGRVVQIDFSKFDVQYSSSTAYGVRAHFVVYEGVGTTGRKLWELNSSADRQRGPGKTLRSKSPDGALTIVFNPKDSHYSAKGFEAKVSEYQPKHMTLTDVVVQQASTEGVAPGAKQQPLLLVNLKTEGDLQPITLQSLLLDLKNSMPAMSALQLFKQPAANPGVAPSTDTLAIVPQSLLQAQQHIALTQPLTLDEGDNWLMICADVAAEAQAKKALDAALLKVNTSLGETQVQAGDPIGERHVEYERSLVKGDNGRIDVPENATFTLYDDGGKDKNESKNFDGIITFVPKTPGTIIAIKANTWTLAAPDKLEVYFGTARKDKPDLVFDRYKKLEKLLSTAPDGAITLRYTTGKYAVSEGFALEVSAITPQSLSISKVNVTAVAPEQVFKAQENVPMLHVEVTVTGDKGQLQLTQMRAPWPSTSPVAQANVFATALNNGFATTTNVGSTNANDGVFAMNYTIEKAGEYHFWVAMNVAPTATIGQTLSVALTDVTANATAVQPITLQTASTNVAQGISGTINVGPSATYTTIQSAIEHLKTGIDGPVTLSIEKGEYNERVNIPHLPGLSSTNTLTLKAASGKRGDVHIFHNNFTKNGYDPDQMANDYGVVTIDGATHTTLQALEISTQDPTYPGVVHLRNKSRNITIDNCYIHAPLSTSIQQKVTLVNLYAKNEANANNDHFSLQHSLLEGGYNGVRLGGTGFVSLPAEIGGRIVNNVLRNQGTKAIYVAREVDARVEGNTIENELSTHKDFNAIDIDAKGDVRVVNNRISLNTKEYCTAVFVRNVSGTPASLALIANNAVSVKHAESSSRSYGSKVLSLKGGSENLLIAHNTLCVEGKENDITVAVMGAMNGKVQMVNNILQNNGKGLVYQTTRKEFVDSLAPSHNNLFTNGNQLAKVQSSFADFNEWRTLAGEKFAYNKKVDFATDVLLQPLTEDDLRHGKPISTIATDLLGVTRSASTPLIGAYEQAWQPTPTGITTAANTSANIVLQVENGALNFTHVPQGAQIEVFSVTGALLSHHVLPANATSLQVQGLPKGVFMVRVRWANGRWSTTIKK</sequence>
<evidence type="ECO:0000313" key="4">
    <source>
        <dbReference type="Proteomes" id="UP000248314"/>
    </source>
</evidence>
<dbReference type="RefSeq" id="WP_025817235.1">
    <property type="nucleotide sequence ID" value="NZ_BAIZ01000050.1"/>
</dbReference>
<keyword evidence="4" id="KW-1185">Reference proteome</keyword>
<gene>
    <name evidence="3" type="ORF">EJ73_02523</name>
</gene>
<dbReference type="InterPro" id="IPR011050">
    <property type="entry name" value="Pectin_lyase_fold/virulence"/>
</dbReference>
<evidence type="ECO:0000313" key="3">
    <source>
        <dbReference type="EMBL" id="PXX18954.1"/>
    </source>
</evidence>
<keyword evidence="2" id="KW-0732">Signal</keyword>
<accession>A0A318HPS7</accession>
<dbReference type="Gene3D" id="2.60.40.1290">
    <property type="match status" value="1"/>
</dbReference>
<protein>
    <recommendedName>
        <fullName evidence="5">Secreted protein (Por secretion system target)</fullName>
    </recommendedName>
</protein>
<feature type="chain" id="PRO_5016337754" description="Secreted protein (Por secretion system target)" evidence="2">
    <location>
        <begin position="26"/>
        <end position="1404"/>
    </location>
</feature>
<dbReference type="InterPro" id="IPR006626">
    <property type="entry name" value="PbH1"/>
</dbReference>
<feature type="signal peptide" evidence="2">
    <location>
        <begin position="1"/>
        <end position="25"/>
    </location>
</feature>
<feature type="region of interest" description="Disordered" evidence="1">
    <location>
        <begin position="46"/>
        <end position="65"/>
    </location>
</feature>
<dbReference type="STRING" id="1122991.GCA_000613445_00571"/>
<evidence type="ECO:0000256" key="1">
    <source>
        <dbReference type="SAM" id="MobiDB-lite"/>
    </source>
</evidence>
<dbReference type="Gene3D" id="2.160.20.10">
    <property type="entry name" value="Single-stranded right-handed beta-helix, Pectin lyase-like"/>
    <property type="match status" value="1"/>
</dbReference>
<reference evidence="3 4" key="1">
    <citation type="submission" date="2018-05" db="EMBL/GenBank/DDBJ databases">
        <title>Genomic Encyclopedia of Type Strains, Phase I: the one thousand microbial genomes (KMG-I) project.</title>
        <authorList>
            <person name="Kyrpides N."/>
        </authorList>
    </citation>
    <scope>NUCLEOTIDE SEQUENCE [LARGE SCALE GENOMIC DNA]</scope>
    <source>
        <strain evidence="3 4">DSM 15611</strain>
    </source>
</reference>